<dbReference type="EMBL" id="CP050804">
    <property type="protein sequence ID" value="QJC22509.1"/>
    <property type="molecule type" value="Genomic_DNA"/>
</dbReference>
<dbReference type="KEGG" id="arca:HC352_08340"/>
<dbReference type="Proteomes" id="UP000502298">
    <property type="component" value="Chromosome"/>
</dbReference>
<dbReference type="RefSeq" id="WP_168918431.1">
    <property type="nucleotide sequence ID" value="NZ_CP050804.1"/>
</dbReference>
<sequence>MNRIMICAPISGAITQTPDGARFSVRVEDLRVIVEAPGEVGSFLTENTDIFPDGQDVFISGTLNEASTPIVIEATNVGLPVI</sequence>
<dbReference type="AlphaFoldDB" id="A0A6H2EN59"/>
<evidence type="ECO:0000313" key="1">
    <source>
        <dbReference type="EMBL" id="QJC22509.1"/>
    </source>
</evidence>
<gene>
    <name evidence="1" type="ORF">HC352_08340</name>
</gene>
<reference evidence="1 2" key="1">
    <citation type="submission" date="2020-03" db="EMBL/GenBank/DDBJ databases">
        <title>Complete genome of Arcanobacterium buesumensis sp. nov. strain 2701.</title>
        <authorList>
            <person name="Borowiak M."/>
            <person name="Alssahen M."/>
            <person name="Laemmler C."/>
            <person name="Malorny B."/>
            <person name="Hassan A."/>
            <person name="Prenger-Berninghoff E."/>
            <person name="Ploetz M."/>
            <person name="Abdulmawjood A."/>
        </authorList>
    </citation>
    <scope>NUCLEOTIDE SEQUENCE [LARGE SCALE GENOMIC DNA]</scope>
    <source>
        <strain evidence="1 2">2701</strain>
    </source>
</reference>
<keyword evidence="2" id="KW-1185">Reference proteome</keyword>
<name>A0A6H2EN59_9ACTO</name>
<accession>A0A6H2EN59</accession>
<protein>
    <submittedName>
        <fullName evidence="1">Uncharacterized protein</fullName>
    </submittedName>
</protein>
<organism evidence="1 2">
    <name type="scientific">Arcanobacterium buesumense</name>
    <dbReference type="NCBI Taxonomy" id="2722751"/>
    <lineage>
        <taxon>Bacteria</taxon>
        <taxon>Bacillati</taxon>
        <taxon>Actinomycetota</taxon>
        <taxon>Actinomycetes</taxon>
        <taxon>Actinomycetales</taxon>
        <taxon>Actinomycetaceae</taxon>
        <taxon>Arcanobacterium</taxon>
    </lineage>
</organism>
<evidence type="ECO:0000313" key="2">
    <source>
        <dbReference type="Proteomes" id="UP000502298"/>
    </source>
</evidence>
<proteinExistence type="predicted"/>